<dbReference type="Proteomes" id="UP000030664">
    <property type="component" value="Unassembled WGS sequence"/>
</dbReference>
<accession>A0A0B0DB05</accession>
<dbReference type="eggNOG" id="ENOG5032667">
    <property type="taxonomic scope" value="Bacteria"/>
</dbReference>
<dbReference type="EMBL" id="JROM01000011">
    <property type="protein sequence ID" value="KHE75196.1"/>
    <property type="molecule type" value="Genomic_DNA"/>
</dbReference>
<protein>
    <submittedName>
        <fullName evidence="1">Uncharacterized protein</fullName>
    </submittedName>
</protein>
<sequence length="187" mass="20449">MTQQWQTDLESWVAGWDAVRDDAPQQEVLVWSREVPSGENHVVVCAPDEADTVRSALQAAGREVAATEVLLMGDVQELDRGLGFPGEAGLFDAPMGDYSRFEVDEWGHPVAHSTLSVQDEVAFMGPLVADPSKERDSSEVLDPLVSAMANEAFLADAQRLYTVVPEDQVGQRESQGWQRVAAVLRLA</sequence>
<organism evidence="1 2">
    <name type="scientific">Kocuria marina</name>
    <dbReference type="NCBI Taxonomy" id="223184"/>
    <lineage>
        <taxon>Bacteria</taxon>
        <taxon>Bacillati</taxon>
        <taxon>Actinomycetota</taxon>
        <taxon>Actinomycetes</taxon>
        <taxon>Micrococcales</taxon>
        <taxon>Micrococcaceae</taxon>
        <taxon>Kocuria</taxon>
    </lineage>
</organism>
<dbReference type="AlphaFoldDB" id="A0A0B0DB05"/>
<evidence type="ECO:0000313" key="1">
    <source>
        <dbReference type="EMBL" id="KHE75196.1"/>
    </source>
</evidence>
<proteinExistence type="predicted"/>
<evidence type="ECO:0000313" key="2">
    <source>
        <dbReference type="Proteomes" id="UP000030664"/>
    </source>
</evidence>
<comment type="caution">
    <text evidence="1">The sequence shown here is derived from an EMBL/GenBank/DDBJ whole genome shotgun (WGS) entry which is preliminary data.</text>
</comment>
<gene>
    <name evidence="1" type="ORF">AS25_01880</name>
</gene>
<reference evidence="1 2" key="1">
    <citation type="submission" date="2014-09" db="EMBL/GenBank/DDBJ databases">
        <title>High-quality draft genome sequence of Kocuria marina SO9-6, an actinobacterium isolated from a copper mine.</title>
        <authorList>
            <person name="Castro D.B."/>
            <person name="Pereira L.B."/>
            <person name="Silva M.V."/>
            <person name="Silva B.P."/>
            <person name="Zanardi B.R."/>
            <person name="Carlos C."/>
            <person name="Belgini D.R."/>
            <person name="Limache E.G."/>
            <person name="Lacerda G.V."/>
            <person name="Nery M.B."/>
            <person name="Gomes M.B."/>
            <person name="Souza S."/>
            <person name="Silva T.M."/>
            <person name="Rodrigues V.D."/>
            <person name="Paulino L.C."/>
            <person name="Vicentini R."/>
            <person name="Ferraz L.F."/>
            <person name="Ottoboni L.M."/>
        </authorList>
    </citation>
    <scope>NUCLEOTIDE SEQUENCE [LARGE SCALE GENOMIC DNA]</scope>
    <source>
        <strain evidence="1 2">SO9-6</strain>
    </source>
</reference>
<dbReference type="RefSeq" id="WP_035960810.1">
    <property type="nucleotide sequence ID" value="NZ_JROM01000011.1"/>
</dbReference>
<name>A0A0B0DB05_9MICC</name>